<dbReference type="SMART" id="SM00191">
    <property type="entry name" value="Int_alpha"/>
    <property type="match status" value="6"/>
</dbReference>
<organism evidence="15 16">
    <name type="scientific">Rhynchophorus ferrugineus</name>
    <name type="common">Red palm weevil</name>
    <name type="synonym">Curculio ferrugineus</name>
    <dbReference type="NCBI Taxonomy" id="354439"/>
    <lineage>
        <taxon>Eukaryota</taxon>
        <taxon>Metazoa</taxon>
        <taxon>Ecdysozoa</taxon>
        <taxon>Arthropoda</taxon>
        <taxon>Hexapoda</taxon>
        <taxon>Insecta</taxon>
        <taxon>Pterygota</taxon>
        <taxon>Neoptera</taxon>
        <taxon>Endopterygota</taxon>
        <taxon>Coleoptera</taxon>
        <taxon>Polyphaga</taxon>
        <taxon>Cucujiformia</taxon>
        <taxon>Curculionidae</taxon>
        <taxon>Dryophthorinae</taxon>
        <taxon>Rhynchophorus</taxon>
    </lineage>
</organism>
<dbReference type="EMBL" id="JAACXV010014506">
    <property type="protein sequence ID" value="KAF7266739.1"/>
    <property type="molecule type" value="Genomic_DNA"/>
</dbReference>
<keyword evidence="16" id="KW-1185">Reference proteome</keyword>
<keyword evidence="6 13" id="KW-0130">Cell adhesion</keyword>
<name>A0A834HRM5_RHYFE</name>
<dbReference type="InterPro" id="IPR013517">
    <property type="entry name" value="FG-GAP"/>
</dbReference>
<dbReference type="GO" id="GO:0009897">
    <property type="term" value="C:external side of plasma membrane"/>
    <property type="evidence" value="ECO:0007669"/>
    <property type="project" value="TreeGrafter"/>
</dbReference>
<dbReference type="PROSITE" id="PS51470">
    <property type="entry name" value="FG_GAP"/>
    <property type="match status" value="2"/>
</dbReference>
<reference evidence="15" key="1">
    <citation type="submission" date="2020-08" db="EMBL/GenBank/DDBJ databases">
        <title>Genome sequencing and assembly of the red palm weevil Rhynchophorus ferrugineus.</title>
        <authorList>
            <person name="Dias G.B."/>
            <person name="Bergman C.M."/>
            <person name="Manee M."/>
        </authorList>
    </citation>
    <scope>NUCLEOTIDE SEQUENCE</scope>
    <source>
        <strain evidence="15">AA-2017</strain>
        <tissue evidence="15">Whole larva</tissue>
    </source>
</reference>
<evidence type="ECO:0000256" key="2">
    <source>
        <dbReference type="ARBA" id="ARBA00008054"/>
    </source>
</evidence>
<evidence type="ECO:0000256" key="10">
    <source>
        <dbReference type="ARBA" id="ARBA00023170"/>
    </source>
</evidence>
<dbReference type="Gene3D" id="1.20.5.930">
    <property type="entry name" value="Bicelle-embedded integrin alpha(iib) transmembrane segment"/>
    <property type="match status" value="1"/>
</dbReference>
<keyword evidence="11" id="KW-0325">Glycoprotein</keyword>
<evidence type="ECO:0000256" key="6">
    <source>
        <dbReference type="ARBA" id="ARBA00022889"/>
    </source>
</evidence>
<keyword evidence="5" id="KW-0677">Repeat</keyword>
<dbReference type="GO" id="GO:0033627">
    <property type="term" value="P:cell adhesion mediated by integrin"/>
    <property type="evidence" value="ECO:0007669"/>
    <property type="project" value="TreeGrafter"/>
</dbReference>
<keyword evidence="4 13" id="KW-0732">Signal</keyword>
<dbReference type="GO" id="GO:0007229">
    <property type="term" value="P:integrin-mediated signaling pathway"/>
    <property type="evidence" value="ECO:0007669"/>
    <property type="project" value="UniProtKB-KW"/>
</dbReference>
<protein>
    <recommendedName>
        <fullName evidence="14">Integrin alpha second immunoglobulin-like domain-containing protein</fullName>
    </recommendedName>
</protein>
<gene>
    <name evidence="15" type="ORF">GWI33_019960</name>
</gene>
<comment type="similarity">
    <text evidence="2 13">Belongs to the integrin alpha chain family.</text>
</comment>
<dbReference type="PANTHER" id="PTHR23220:SF83">
    <property type="entry name" value="INTEGRIN ALPHA-PS3-RELATED"/>
    <property type="match status" value="1"/>
</dbReference>
<dbReference type="InterPro" id="IPR000413">
    <property type="entry name" value="Integrin_alpha"/>
</dbReference>
<keyword evidence="3 13" id="KW-0812">Transmembrane</keyword>
<keyword evidence="10 13" id="KW-0675">Receptor</keyword>
<evidence type="ECO:0000256" key="9">
    <source>
        <dbReference type="ARBA" id="ARBA00023136"/>
    </source>
</evidence>
<dbReference type="InterPro" id="IPR048285">
    <property type="entry name" value="Integrin_alpha_Ig-like_2"/>
</dbReference>
<evidence type="ECO:0000256" key="11">
    <source>
        <dbReference type="ARBA" id="ARBA00023180"/>
    </source>
</evidence>
<evidence type="ECO:0000313" key="15">
    <source>
        <dbReference type="EMBL" id="KAF7266739.1"/>
    </source>
</evidence>
<dbReference type="GO" id="GO:0007157">
    <property type="term" value="P:heterophilic cell-cell adhesion via plasma membrane cell adhesion molecules"/>
    <property type="evidence" value="ECO:0007669"/>
    <property type="project" value="UniProtKB-ARBA"/>
</dbReference>
<dbReference type="PANTHER" id="PTHR23220">
    <property type="entry name" value="INTEGRIN ALPHA"/>
    <property type="match status" value="1"/>
</dbReference>
<dbReference type="Proteomes" id="UP000625711">
    <property type="component" value="Unassembled WGS sequence"/>
</dbReference>
<dbReference type="InterPro" id="IPR028994">
    <property type="entry name" value="Integrin_alpha_N"/>
</dbReference>
<dbReference type="Pfam" id="PF01839">
    <property type="entry name" value="FG-GAP"/>
    <property type="match status" value="1"/>
</dbReference>
<evidence type="ECO:0000256" key="1">
    <source>
        <dbReference type="ARBA" id="ARBA00004479"/>
    </source>
</evidence>
<sequence>MVNAVTFFQSICCLLFGVTNGFNLDWIHPVILVDPGSDSSQFGRSLVLYTDIDTGEKWIRVGAPKGSFSQQGKTVQNSGLVYQCPFMEKCTLVPLQYNSTNIFSSTYKDRHNLADSLLGASMDVDYSSKTLVIGASNWHYFDTQKSPKIRGGIIVENIKNKSRETTAPFQGQDLINNNLPYFARAMGGFAVHITSNGENLLLGAPGVYNFIGTVMDIKGFQKPKDTWNYHVAEPEGRYNEYLGYSLTSGHFQNDGKTYYAVGIPRGQKNSPDKMRGVLLGSVAVFSFKYFEETKPLHFNTEIIRIIMGTQMGEYFGYSLAAGDLDRDGLDDLLVGAPYRQNDRDGFDHGSVYIFTKSNLVMESAIRVDGTSSGGLFGATIMFLGDLDKDGTCEVAISAPHENRSGVVYIYSYDKVARSMIMTQRIAASSIHSDLRGFGMSFSKPRDIDENSFDDIAIGAPISGHVVLLRSKPMVAINKRLEAPMFINTSLQEFPVKACFSYSDYTGPTLNIVRKLLLDEELRRFSLSNSSLETRTISMVIRREYCESLQAPNVSNQTEVFITKDGVIGNDSFCRFCPMLRRKSITTLTKQINWDYSCLGPNQVRRPCQAKMDIAVNFLNLSIADTFILSSNNSLYINVTVWNEGDTALSPQLKIILPDGITFRMGRVNCEDTDYNFTMCDLGEQLEKHVTTVFELNMKNINDIGEEGELTFFFNTSTITQTSGDMKGTTLRLKLKRVADFSIIGESKEFTYSIDQERTTKIRNILKIDKFGPSPVPIIKAFIEIPYRITGSKNNFTTSITTNGGSSNTQFMHCTRGCINTRSNLLAKRPRRLAFFDNSSYNTTASLSSGKTLFLNCSKTIDCECIECNLGPFSGAIKHAEISIEMDVDFTHIEDMLNFKESIQVSLSANLSMDFIQSGNKTDFTEIQNVIIIYKDYTLSLWILIGSVIAGFVILICLTIGLAKAGFFKRKEHEKLMALKEQLEEERLMDEMIKKEMTKDEIDEHSKFFGETIEEKDMQL</sequence>
<dbReference type="Pfam" id="PF20805">
    <property type="entry name" value="Integrin_A_Ig_2"/>
    <property type="match status" value="1"/>
</dbReference>
<dbReference type="Gene3D" id="2.60.40.1530">
    <property type="entry name" value="ntegrin, alpha v. Chain A, domain 4"/>
    <property type="match status" value="1"/>
</dbReference>
<dbReference type="PRINTS" id="PR01185">
    <property type="entry name" value="INTEGRINA"/>
</dbReference>
<dbReference type="OrthoDB" id="5573735at2759"/>
<evidence type="ECO:0000256" key="7">
    <source>
        <dbReference type="ARBA" id="ARBA00022989"/>
    </source>
</evidence>
<evidence type="ECO:0000259" key="14">
    <source>
        <dbReference type="Pfam" id="PF20805"/>
    </source>
</evidence>
<evidence type="ECO:0000256" key="4">
    <source>
        <dbReference type="ARBA" id="ARBA00022729"/>
    </source>
</evidence>
<evidence type="ECO:0000256" key="13">
    <source>
        <dbReference type="RuleBase" id="RU003762"/>
    </source>
</evidence>
<feature type="repeat" description="FG-GAP" evidence="12">
    <location>
        <begin position="301"/>
        <end position="363"/>
    </location>
</feature>
<keyword evidence="9 13" id="KW-0472">Membrane</keyword>
<feature type="signal peptide" evidence="13">
    <location>
        <begin position="1"/>
        <end position="21"/>
    </location>
</feature>
<accession>A0A834HRM5</accession>
<evidence type="ECO:0000313" key="16">
    <source>
        <dbReference type="Proteomes" id="UP000625711"/>
    </source>
</evidence>
<keyword evidence="7 13" id="KW-1133">Transmembrane helix</keyword>
<dbReference type="Gene3D" id="2.130.10.130">
    <property type="entry name" value="Integrin alpha, N-terminal"/>
    <property type="match status" value="1"/>
</dbReference>
<dbReference type="SUPFAM" id="SSF69179">
    <property type="entry name" value="Integrin domains"/>
    <property type="match status" value="2"/>
</dbReference>
<evidence type="ECO:0000256" key="5">
    <source>
        <dbReference type="ARBA" id="ARBA00022737"/>
    </source>
</evidence>
<dbReference type="SUPFAM" id="SSF69318">
    <property type="entry name" value="Integrin alpha N-terminal domain"/>
    <property type="match status" value="1"/>
</dbReference>
<dbReference type="AlphaFoldDB" id="A0A834HRM5"/>
<comment type="subcellular location">
    <subcellularLocation>
        <location evidence="1 13">Membrane</location>
        <topology evidence="1 13">Single-pass type I membrane protein</topology>
    </subcellularLocation>
</comment>
<dbReference type="GO" id="GO:0007160">
    <property type="term" value="P:cell-matrix adhesion"/>
    <property type="evidence" value="ECO:0007669"/>
    <property type="project" value="TreeGrafter"/>
</dbReference>
<feature type="transmembrane region" description="Helical" evidence="13">
    <location>
        <begin position="938"/>
        <end position="962"/>
    </location>
</feature>
<keyword evidence="8 13" id="KW-0401">Integrin</keyword>
<dbReference type="GO" id="GO:0005178">
    <property type="term" value="F:integrin binding"/>
    <property type="evidence" value="ECO:0007669"/>
    <property type="project" value="TreeGrafter"/>
</dbReference>
<dbReference type="InterPro" id="IPR013519">
    <property type="entry name" value="Int_alpha_beta-p"/>
</dbReference>
<dbReference type="Gene3D" id="2.60.40.1510">
    <property type="entry name" value="ntegrin, alpha v. Chain A, domain 3"/>
    <property type="match status" value="1"/>
</dbReference>
<comment type="caution">
    <text evidence="15">The sequence shown here is derived from an EMBL/GenBank/DDBJ whole genome shotgun (WGS) entry which is preliminary data.</text>
</comment>
<evidence type="ECO:0000256" key="3">
    <source>
        <dbReference type="ARBA" id="ARBA00022692"/>
    </source>
</evidence>
<proteinExistence type="inferred from homology"/>
<feature type="domain" description="Integrin alpha second immunoglobulin-like" evidence="14">
    <location>
        <begin position="607"/>
        <end position="720"/>
    </location>
</feature>
<dbReference type="GO" id="GO:0008305">
    <property type="term" value="C:integrin complex"/>
    <property type="evidence" value="ECO:0007669"/>
    <property type="project" value="InterPro"/>
</dbReference>
<dbReference type="InterPro" id="IPR032695">
    <property type="entry name" value="Integrin_dom_sf"/>
</dbReference>
<feature type="repeat" description="FG-GAP" evidence="12">
    <location>
        <begin position="364"/>
        <end position="419"/>
    </location>
</feature>
<evidence type="ECO:0000256" key="12">
    <source>
        <dbReference type="PROSITE-ProRule" id="PRU00803"/>
    </source>
</evidence>
<feature type="chain" id="PRO_5033114494" description="Integrin alpha second immunoglobulin-like domain-containing protein" evidence="13">
    <location>
        <begin position="22"/>
        <end position="1019"/>
    </location>
</feature>
<evidence type="ECO:0000256" key="8">
    <source>
        <dbReference type="ARBA" id="ARBA00023037"/>
    </source>
</evidence>